<dbReference type="InterPro" id="IPR009100">
    <property type="entry name" value="AcylCoA_DH/oxidase_NM_dom_sf"/>
</dbReference>
<dbReference type="AlphaFoldDB" id="A0A1I0YTA9"/>
<proteinExistence type="predicted"/>
<dbReference type="STRING" id="871651.SAMN05421688_3330"/>
<accession>A0A1I0YTA9</accession>
<dbReference type="SUPFAM" id="SSF56645">
    <property type="entry name" value="Acyl-CoA dehydrogenase NM domain-like"/>
    <property type="match status" value="1"/>
</dbReference>
<evidence type="ECO:0000313" key="1">
    <source>
        <dbReference type="EMBL" id="SFB16217.1"/>
    </source>
</evidence>
<evidence type="ECO:0000313" key="2">
    <source>
        <dbReference type="Proteomes" id="UP000198796"/>
    </source>
</evidence>
<dbReference type="RefSeq" id="WP_245752713.1">
    <property type="nucleotide sequence ID" value="NZ_FOJU01000007.1"/>
</dbReference>
<sequence>MSIPAPVEANSETPFSDFDVFAPESGASFSDRARRLKQSGLLDHKSPSETAIAMREIAVRDLSLARLYEGHFNARTLIETYGDQALQTQTGELLGVWGAEAPTPVRETDGALVGQKRFASGLGFVDRAIVTGETPDGQQLYLVSAQDTDRHDPAAWDMAGMQESRSGGFDCAGLEPQRLGQPGDFQREPLFLGGTWRIAAVTLGGIIGLLDRAADGLRASDRLDAEAQLLRLGPVAGRAVALWPAVIEAGAIASGPTGRAAPEDAATRSLALRLETEELAQVAVSAVERSVGLALFAAEHPTGRAARDLACYIRQAARDAFQIRTAKAFLSGPLSNWLDR</sequence>
<gene>
    <name evidence="1" type="ORF">SAMN05421688_3330</name>
</gene>
<name>A0A1I0YTA9_9RHOB</name>
<dbReference type="EMBL" id="FOJU01000007">
    <property type="protein sequence ID" value="SFB16217.1"/>
    <property type="molecule type" value="Genomic_DNA"/>
</dbReference>
<protein>
    <submittedName>
        <fullName evidence="1">Acyl-CoA dehydrogenase</fullName>
    </submittedName>
</protein>
<keyword evidence="2" id="KW-1185">Reference proteome</keyword>
<dbReference type="GO" id="GO:0016627">
    <property type="term" value="F:oxidoreductase activity, acting on the CH-CH group of donors"/>
    <property type="evidence" value="ECO:0007669"/>
    <property type="project" value="InterPro"/>
</dbReference>
<reference evidence="1 2" key="1">
    <citation type="submission" date="2016-10" db="EMBL/GenBank/DDBJ databases">
        <authorList>
            <person name="de Groot N.N."/>
        </authorList>
    </citation>
    <scope>NUCLEOTIDE SEQUENCE [LARGE SCALE GENOMIC DNA]</scope>
    <source>
        <strain evidence="1 2">DSM 29316</strain>
    </source>
</reference>
<organism evidence="1 2">
    <name type="scientific">Poseidonocella pacifica</name>
    <dbReference type="NCBI Taxonomy" id="871651"/>
    <lineage>
        <taxon>Bacteria</taxon>
        <taxon>Pseudomonadati</taxon>
        <taxon>Pseudomonadota</taxon>
        <taxon>Alphaproteobacteria</taxon>
        <taxon>Rhodobacterales</taxon>
        <taxon>Roseobacteraceae</taxon>
        <taxon>Poseidonocella</taxon>
    </lineage>
</organism>
<dbReference type="Proteomes" id="UP000198796">
    <property type="component" value="Unassembled WGS sequence"/>
</dbReference>